<organism evidence="2">
    <name type="scientific">marine metagenome</name>
    <dbReference type="NCBI Taxonomy" id="408172"/>
    <lineage>
        <taxon>unclassified sequences</taxon>
        <taxon>metagenomes</taxon>
        <taxon>ecological metagenomes</taxon>
    </lineage>
</organism>
<feature type="coiled-coil region" evidence="1">
    <location>
        <begin position="343"/>
        <end position="370"/>
    </location>
</feature>
<keyword evidence="1" id="KW-0175">Coiled coil</keyword>
<protein>
    <submittedName>
        <fullName evidence="2">Uncharacterized protein</fullName>
    </submittedName>
</protein>
<evidence type="ECO:0000313" key="2">
    <source>
        <dbReference type="EMBL" id="SVA91498.1"/>
    </source>
</evidence>
<name>A0A381ZQC7_9ZZZZ</name>
<dbReference type="InterPro" id="IPR014867">
    <property type="entry name" value="Spore_coat_CotH_CotH2/3/7"/>
</dbReference>
<gene>
    <name evidence="2" type="ORF">METZ01_LOCUS144352</name>
</gene>
<dbReference type="AlphaFoldDB" id="A0A381ZQC7"/>
<feature type="non-terminal residue" evidence="2">
    <location>
        <position position="1"/>
    </location>
</feature>
<dbReference type="PANTHER" id="PTHR40050:SF1">
    <property type="entry name" value="INNER SPORE COAT PROTEIN H"/>
    <property type="match status" value="1"/>
</dbReference>
<evidence type="ECO:0000256" key="1">
    <source>
        <dbReference type="SAM" id="Coils"/>
    </source>
</evidence>
<dbReference type="Pfam" id="PF08757">
    <property type="entry name" value="CotH"/>
    <property type="match status" value="1"/>
</dbReference>
<dbReference type="EMBL" id="UINC01022256">
    <property type="protein sequence ID" value="SVA91498.1"/>
    <property type="molecule type" value="Genomic_DNA"/>
</dbReference>
<sequence>MQRKKYRPRKLLSRDDATISWQKPEIDNDKGAISSFKFDKSQVSADNKSRSKLVTIIFQSLKTGKSEIKIKNPQLSQANGVQKLVEVVTGTVTIFPQANLIQALKQLNVDNIFATKSKAKNTKKKKGTTSENQLIQASNPSKKLTVDDIFPADQVLDVQITVDQDDWDIIRYQGRDVRVSLSEERKYAPLDRPYTYVEATVSINGVVFPQVGIRKKAFNGSKNPTRPSLKIKLNHVDKKGQIDGLTNLTFNNNQQDVSLISQFMGYGLFNAADSPAPRCAYAKLTVNGQNLGLYSHVERIHRPLLQRAFGNQDGVLYEGTLVDFLIDWEGSFEHKFGNDKLGRKKIKELIKVLNEENEDIEQAIGRLVDLDSFYTFWVMEGLLSFWDGYSGNRNNFFIYLNPETN</sequence>
<dbReference type="PANTHER" id="PTHR40050">
    <property type="entry name" value="INNER SPORE COAT PROTEIN H"/>
    <property type="match status" value="1"/>
</dbReference>
<accession>A0A381ZQC7</accession>
<proteinExistence type="predicted"/>
<reference evidence="2" key="1">
    <citation type="submission" date="2018-05" db="EMBL/GenBank/DDBJ databases">
        <authorList>
            <person name="Lanie J.A."/>
            <person name="Ng W.-L."/>
            <person name="Kazmierczak K.M."/>
            <person name="Andrzejewski T.M."/>
            <person name="Davidsen T.M."/>
            <person name="Wayne K.J."/>
            <person name="Tettelin H."/>
            <person name="Glass J.I."/>
            <person name="Rusch D."/>
            <person name="Podicherti R."/>
            <person name="Tsui H.-C.T."/>
            <person name="Winkler M.E."/>
        </authorList>
    </citation>
    <scope>NUCLEOTIDE SEQUENCE</scope>
</reference>
<feature type="non-terminal residue" evidence="2">
    <location>
        <position position="405"/>
    </location>
</feature>